<dbReference type="EMBL" id="SJZJ01000030">
    <property type="protein sequence ID" value="TCJ21721.1"/>
    <property type="molecule type" value="Genomic_DNA"/>
</dbReference>
<dbReference type="RefSeq" id="WP_131585310.1">
    <property type="nucleotide sequence ID" value="NZ_SJZJ01000030.1"/>
</dbReference>
<evidence type="ECO:0000313" key="2">
    <source>
        <dbReference type="Proteomes" id="UP000295453"/>
    </source>
</evidence>
<accession>A0A4R1BVC4</accession>
<keyword evidence="2" id="KW-1185">Reference proteome</keyword>
<evidence type="ECO:0000313" key="1">
    <source>
        <dbReference type="EMBL" id="TCJ21721.1"/>
    </source>
</evidence>
<reference evidence="1 2" key="1">
    <citation type="submission" date="2019-03" db="EMBL/GenBank/DDBJ databases">
        <authorList>
            <person name="Kim M.K.M."/>
        </authorList>
    </citation>
    <scope>NUCLEOTIDE SEQUENCE [LARGE SCALE GENOMIC DNA]</scope>
    <source>
        <strain evidence="1 2">18JY15-6</strain>
    </source>
</reference>
<evidence type="ECO:0008006" key="3">
    <source>
        <dbReference type="Google" id="ProtNLM"/>
    </source>
</evidence>
<proteinExistence type="predicted"/>
<comment type="caution">
    <text evidence="1">The sequence shown here is derived from an EMBL/GenBank/DDBJ whole genome shotgun (WGS) entry which is preliminary data.</text>
</comment>
<dbReference type="OrthoDB" id="4543339at2"/>
<dbReference type="Proteomes" id="UP000295453">
    <property type="component" value="Unassembled WGS sequence"/>
</dbReference>
<name>A0A4R1BVC4_9ACTN</name>
<sequence>MTGATGVTGAAFVPMTPLFFRHLSGQADPVAELRDAAVDAVREACRGAEQVVALCPVGGREAPGDWHDPSRTRPLHGAPRSLAEQVGEHLLELAGVDLPATYVECTDGEADFRGLLDPGVRTALVVLGDGAAARSQGAPGHIDERSFAYDDAVAAALAAADRNALASLAQAPEAFELMVTGRHTWPVAARLEPRLHGGSLTHRSDPFGLTYVVARW</sequence>
<dbReference type="Gene3D" id="3.40.830.10">
    <property type="entry name" value="LigB-like"/>
    <property type="match status" value="1"/>
</dbReference>
<gene>
    <name evidence="1" type="ORF">EPD65_14335</name>
</gene>
<dbReference type="AlphaFoldDB" id="A0A4R1BVC4"/>
<protein>
    <recommendedName>
        <fullName evidence="3">Extradiol ring-cleavage dioxygenase class III enzyme subunit B domain-containing protein</fullName>
    </recommendedName>
</protein>
<organism evidence="1 2">
    <name type="scientific">Nocardioides jejuensis</name>
    <dbReference type="NCBI Taxonomy" id="2502782"/>
    <lineage>
        <taxon>Bacteria</taxon>
        <taxon>Bacillati</taxon>
        <taxon>Actinomycetota</taxon>
        <taxon>Actinomycetes</taxon>
        <taxon>Propionibacteriales</taxon>
        <taxon>Nocardioidaceae</taxon>
        <taxon>Nocardioides</taxon>
    </lineage>
</organism>